<evidence type="ECO:0000313" key="3">
    <source>
        <dbReference type="Proteomes" id="UP001500945"/>
    </source>
</evidence>
<dbReference type="EMBL" id="BAABGM010000001">
    <property type="protein sequence ID" value="GAA4396900.1"/>
    <property type="molecule type" value="Genomic_DNA"/>
</dbReference>
<gene>
    <name evidence="2" type="ORF">GCM10023168_01320</name>
</gene>
<name>A0ABP8JW41_9MICO</name>
<protein>
    <submittedName>
        <fullName evidence="2">Uncharacterized protein</fullName>
    </submittedName>
</protein>
<evidence type="ECO:0000256" key="1">
    <source>
        <dbReference type="SAM" id="MobiDB-lite"/>
    </source>
</evidence>
<feature type="region of interest" description="Disordered" evidence="1">
    <location>
        <begin position="75"/>
        <end position="98"/>
    </location>
</feature>
<evidence type="ECO:0000313" key="2">
    <source>
        <dbReference type="EMBL" id="GAA4396900.1"/>
    </source>
</evidence>
<accession>A0ABP8JW41</accession>
<comment type="caution">
    <text evidence="2">The sequence shown here is derived from an EMBL/GenBank/DDBJ whole genome shotgun (WGS) entry which is preliminary data.</text>
</comment>
<organism evidence="2 3">
    <name type="scientific">Fodinibacter luteus</name>
    <dbReference type="NCBI Taxonomy" id="552064"/>
    <lineage>
        <taxon>Bacteria</taxon>
        <taxon>Bacillati</taxon>
        <taxon>Actinomycetota</taxon>
        <taxon>Actinomycetes</taxon>
        <taxon>Micrococcales</taxon>
        <taxon>Intrasporangiaceae</taxon>
        <taxon>Fodinibacter (ex Wang et al. 2009)</taxon>
    </lineage>
</organism>
<dbReference type="Proteomes" id="UP001500945">
    <property type="component" value="Unassembled WGS sequence"/>
</dbReference>
<sequence length="98" mass="10522">MNTVTTASGRVRACCEFCGRMSRPVALASDGRLSLFDLPRGWSEAPFRPTFTHPDGSTGSLWQCPACVRRLERGEGLPSRADRAHSAATTGSEVHTGT</sequence>
<proteinExistence type="predicted"/>
<reference evidence="3" key="1">
    <citation type="journal article" date="2019" name="Int. J. Syst. Evol. Microbiol.">
        <title>The Global Catalogue of Microorganisms (GCM) 10K type strain sequencing project: providing services to taxonomists for standard genome sequencing and annotation.</title>
        <authorList>
            <consortium name="The Broad Institute Genomics Platform"/>
            <consortium name="The Broad Institute Genome Sequencing Center for Infectious Disease"/>
            <person name="Wu L."/>
            <person name="Ma J."/>
        </authorList>
    </citation>
    <scope>NUCLEOTIDE SEQUENCE [LARGE SCALE GENOMIC DNA]</scope>
    <source>
        <strain evidence="3">JCM 17809</strain>
    </source>
</reference>
<keyword evidence="3" id="KW-1185">Reference proteome</keyword>
<feature type="compositionally biased region" description="Basic and acidic residues" evidence="1">
    <location>
        <begin position="75"/>
        <end position="85"/>
    </location>
</feature>
<feature type="compositionally biased region" description="Polar residues" evidence="1">
    <location>
        <begin position="87"/>
        <end position="98"/>
    </location>
</feature>